<dbReference type="InterPro" id="IPR003615">
    <property type="entry name" value="HNH_nuc"/>
</dbReference>
<evidence type="ECO:0000313" key="4">
    <source>
        <dbReference type="Proteomes" id="UP000663937"/>
    </source>
</evidence>
<evidence type="ECO:0000259" key="2">
    <source>
        <dbReference type="Pfam" id="PF02720"/>
    </source>
</evidence>
<feature type="domain" description="DUF222" evidence="2">
    <location>
        <begin position="73"/>
        <end position="143"/>
    </location>
</feature>
<accession>A0A8A4ZMG2</accession>
<dbReference type="CDD" id="cd00085">
    <property type="entry name" value="HNHc"/>
    <property type="match status" value="1"/>
</dbReference>
<reference evidence="3" key="1">
    <citation type="submission" date="2021-03" db="EMBL/GenBank/DDBJ databases">
        <title>Pengzhenrongella sicca gen. nov., sp. nov., a new member of suborder Micrococcineae isolated from High-Arctic tundra soil.</title>
        <authorList>
            <person name="Peng F."/>
        </authorList>
    </citation>
    <scope>NUCLEOTIDE SEQUENCE</scope>
    <source>
        <strain evidence="3">LRZ-2</strain>
    </source>
</reference>
<sequence length="473" mass="50781">MTALDTGDPPPPPPPDPARPSSPQPGSIRPTTPEPAPAALAALHAQVGALAQLDPNDLSPAAAVAFFTDVFTLADKLHALAILALPAVDADGLWATTGARSLATWLTHHLHLTSAKAHRMTRLARALRGDLPRTAEALRAGATTGHADGNNGDGDDSDSDGGARTRVGVEQAEILAAHAPTSSTRRSVLAEPDHPCGEQFLLDNARTQPADALRNLTRSWAAAADPAADERGYREATEREYLDVAPTTGGYHLSGFLTTEHGQTLVLALDAATTRPATDLQRSGPQRRADALTTLIRSTLDHGHLRNRAKVRPHLNVLIDYPTLEALTSSTGAGSLSPAALLHPATFDDGQPVPRAVLDRLLCGADLTRVIFGPDSQLLDIGRTQRLFPARLHRAIIARDRHCQYPGCTAPARYCESHHTIHWARDHGNTDARTGVLLCTHHHTHVHDTSVTIRWNPQTRSWVFTDRHGKIIV</sequence>
<evidence type="ECO:0000313" key="3">
    <source>
        <dbReference type="EMBL" id="QTE30748.1"/>
    </source>
</evidence>
<feature type="compositionally biased region" description="Pro residues" evidence="1">
    <location>
        <begin position="8"/>
        <end position="23"/>
    </location>
</feature>
<dbReference type="EMBL" id="CP071868">
    <property type="protein sequence ID" value="QTE30748.1"/>
    <property type="molecule type" value="Genomic_DNA"/>
</dbReference>
<dbReference type="Pfam" id="PF02720">
    <property type="entry name" value="DUF222"/>
    <property type="match status" value="2"/>
</dbReference>
<dbReference type="Proteomes" id="UP000663937">
    <property type="component" value="Chromosome"/>
</dbReference>
<feature type="region of interest" description="Disordered" evidence="1">
    <location>
        <begin position="1"/>
        <end position="35"/>
    </location>
</feature>
<keyword evidence="4" id="KW-1185">Reference proteome</keyword>
<dbReference type="KEGG" id="psic:J4E96_07340"/>
<organism evidence="3 4">
    <name type="scientific">Pengzhenrongella sicca</name>
    <dbReference type="NCBI Taxonomy" id="2819238"/>
    <lineage>
        <taxon>Bacteria</taxon>
        <taxon>Bacillati</taxon>
        <taxon>Actinomycetota</taxon>
        <taxon>Actinomycetes</taxon>
        <taxon>Micrococcales</taxon>
        <taxon>Pengzhenrongella</taxon>
    </lineage>
</organism>
<gene>
    <name evidence="3" type="ORF">J4E96_07340</name>
</gene>
<protein>
    <submittedName>
        <fullName evidence="3">DUF222 domain-containing protein</fullName>
    </submittedName>
</protein>
<feature type="region of interest" description="Disordered" evidence="1">
    <location>
        <begin position="141"/>
        <end position="163"/>
    </location>
</feature>
<dbReference type="AlphaFoldDB" id="A0A8A4ZMG2"/>
<evidence type="ECO:0000256" key="1">
    <source>
        <dbReference type="SAM" id="MobiDB-lite"/>
    </source>
</evidence>
<feature type="domain" description="DUF222" evidence="2">
    <location>
        <begin position="198"/>
        <end position="400"/>
    </location>
</feature>
<name>A0A8A4ZMG2_9MICO</name>
<dbReference type="InterPro" id="IPR003870">
    <property type="entry name" value="DUF222"/>
</dbReference>
<dbReference type="RefSeq" id="WP_227425116.1">
    <property type="nucleotide sequence ID" value="NZ_CP071868.1"/>
</dbReference>
<proteinExistence type="predicted"/>